<keyword evidence="10" id="KW-0190">Covalent protein-DNA linkage</keyword>
<comment type="caution">
    <text evidence="12">Lacks conserved residue(s) required for the propagation of feature annotation.</text>
</comment>
<evidence type="ECO:0000256" key="11">
    <source>
        <dbReference type="ARBA" id="ARBA00023125"/>
    </source>
</evidence>
<evidence type="ECO:0000256" key="3">
    <source>
        <dbReference type="ARBA" id="ARBA00022705"/>
    </source>
</evidence>
<evidence type="ECO:0000313" key="16">
    <source>
        <dbReference type="EMBL" id="AJI02597.1"/>
    </source>
</evidence>
<dbReference type="GO" id="GO:0042025">
    <property type="term" value="C:host cell nucleus"/>
    <property type="evidence" value="ECO:0007669"/>
    <property type="project" value="UniProtKB-SubCell"/>
</dbReference>
<keyword evidence="3 12" id="KW-0235">DNA replication</keyword>
<dbReference type="InterPro" id="IPR027417">
    <property type="entry name" value="P-loop_NTPase"/>
</dbReference>
<keyword evidence="11 12" id="KW-0238">DNA-binding</keyword>
<feature type="region of interest" description="Disordered" evidence="13">
    <location>
        <begin position="177"/>
        <end position="198"/>
    </location>
</feature>
<dbReference type="Gene3D" id="3.40.50.300">
    <property type="entry name" value="P-loop containing nucleotide triphosphate hydrolases"/>
    <property type="match status" value="1"/>
</dbReference>
<evidence type="ECO:0000256" key="5">
    <source>
        <dbReference type="ARBA" id="ARBA00022723"/>
    </source>
</evidence>
<dbReference type="GO" id="GO:0046872">
    <property type="term" value="F:metal ion binding"/>
    <property type="evidence" value="ECO:0007669"/>
    <property type="project" value="UniProtKB-KW"/>
</dbReference>
<feature type="short sequence motif" description="RCR-2" evidence="12">
    <location>
        <begin position="318"/>
        <end position="320"/>
    </location>
</feature>
<dbReference type="GO" id="GO:0019079">
    <property type="term" value="P:viral genome replication"/>
    <property type="evidence" value="ECO:0007669"/>
    <property type="project" value="InterPro"/>
</dbReference>
<keyword evidence="5" id="KW-0479">Metal-binding</keyword>
<keyword evidence="4" id="KW-0540">Nuclease</keyword>
<name>A0A0B5YUB2_9VIRU</name>
<feature type="region of interest" description="Disordered" evidence="13">
    <location>
        <begin position="212"/>
        <end position="272"/>
    </location>
</feature>
<evidence type="ECO:0000256" key="2">
    <source>
        <dbReference type="ARBA" id="ARBA00022562"/>
    </source>
</evidence>
<evidence type="ECO:0000256" key="4">
    <source>
        <dbReference type="ARBA" id="ARBA00022722"/>
    </source>
</evidence>
<organism evidence="16">
    <name type="scientific">Mosquito densovirus HB-3</name>
    <dbReference type="NCBI Taxonomy" id="1607696"/>
    <lineage>
        <taxon>Viruses</taxon>
        <taxon>Monodnaviria</taxon>
        <taxon>Shotokuvirae</taxon>
        <taxon>Cossaviricota</taxon>
        <taxon>Quintoviricetes</taxon>
        <taxon>Piccovirales</taxon>
        <taxon>Parvoviridae</taxon>
        <taxon>Densovirinae</taxon>
        <taxon>Brevidensovirus</taxon>
    </lineage>
</organism>
<feature type="compositionally biased region" description="Basic and acidic residues" evidence="13">
    <location>
        <begin position="771"/>
        <end position="791"/>
    </location>
</feature>
<feature type="region of interest" description="Disordered" evidence="13">
    <location>
        <begin position="765"/>
        <end position="791"/>
    </location>
</feature>
<gene>
    <name evidence="16" type="primary">NS1</name>
    <name evidence="16" type="ORF">HB-3_DNV_NS1</name>
</gene>
<evidence type="ECO:0000256" key="12">
    <source>
        <dbReference type="PROSITE-ProRule" id="PRU01366"/>
    </source>
</evidence>
<dbReference type="GO" id="GO:0006260">
    <property type="term" value="P:DNA replication"/>
    <property type="evidence" value="ECO:0007669"/>
    <property type="project" value="UniProtKB-UniRule"/>
</dbReference>
<keyword evidence="7" id="KW-0255">Endonuclease</keyword>
<dbReference type="GO" id="GO:0016787">
    <property type="term" value="F:hydrolase activity"/>
    <property type="evidence" value="ECO:0007669"/>
    <property type="project" value="UniProtKB-KW"/>
</dbReference>
<sequence>MNSVCSEHSPCEHGNLLCECIYCWEHDAQCRSRKLDLGRPDSGEGRLADDNEQSRIANLYCTETVPLTTEIQAQRRSISRQDYEQDFTGQTVGDLYPQLQGSTGASEPIEFAFPDIGTRSWEILVRKSHEHFQPDNSEEAFQSHIRSVRRKLFPEETMDSNRSQASTTEMLRDAIDRCGIEGPPNSPSKTDGDGVDGSCISSVDIQSNCIINAHSPQQGPSNQTNKRKRSTSPAKSTGSKKNKSSGDQQNLQETSSSSITDGIDIVDRELDGPAGQNRESAYYTFVLHQDNVKEDWRYIATTRAKQAPSFITFDHGNHLHILFSSSSSGGNSTRVRTRITRFLSATSAGNAEATITFSRVKFLRNFILYCIRYGIETTHIYGNKVQKQLTEAMDTFKILFEDRDPNDVILDAKCKLYHEEKKEYKQKRCGQRKQQNLTDIILDKIKEKKITTAQQWENIIEPEFKIQLMKEFGLNVDSYVRRIVRIERTRIQQLIKSKTLTEIMIEILNEDYIKHFTPGEDNSKIKKCVEWIEYLFKENNINIIHFLAWNEIIKTKRYKKINGMVLEGITNAGKSLILDNLLAMVKPEEIPRERDNSGFHLDQVPGAGSILFEEPMITPVNVGTWKLLLEGKTIKTDVKNKDKEPIERTPTWITTATPITNNIDMNETSQILQRIKLYIFKKSIQHREDKYTINAQIQNKLISRPPALIEPIHMAIVFIKHFDEIQELIKEEDKSHTINEKAIQLSEEVKEEADTWQTALQWTMMENTEEQNEKEKQADQDKELEKETPTV</sequence>
<dbReference type="GO" id="GO:0005524">
    <property type="term" value="F:ATP binding"/>
    <property type="evidence" value="ECO:0007669"/>
    <property type="project" value="UniProtKB-KW"/>
</dbReference>
<comment type="subcellular location">
    <subcellularLocation>
        <location evidence="1 12">Host nucleus</location>
    </subcellularLocation>
</comment>
<dbReference type="Pfam" id="PF01057">
    <property type="entry name" value="Parvo_NS1"/>
    <property type="match status" value="1"/>
</dbReference>
<protein>
    <submittedName>
        <fullName evidence="16">Non-structure protein 1</fullName>
    </submittedName>
</protein>
<feature type="compositionally biased region" description="Polar residues" evidence="13">
    <location>
        <begin position="212"/>
        <end position="224"/>
    </location>
</feature>
<evidence type="ECO:0000256" key="9">
    <source>
        <dbReference type="ARBA" id="ARBA00022840"/>
    </source>
</evidence>
<feature type="domain" description="PV NS1-Nuc" evidence="15">
    <location>
        <begin position="136"/>
        <end position="410"/>
    </location>
</feature>
<keyword evidence="2 12" id="KW-1048">Host nucleus</keyword>
<keyword evidence="8" id="KW-0378">Hydrolase</keyword>
<dbReference type="GO" id="GO:0003677">
    <property type="term" value="F:DNA binding"/>
    <property type="evidence" value="ECO:0007669"/>
    <property type="project" value="UniProtKB-UniRule"/>
</dbReference>
<evidence type="ECO:0000256" key="10">
    <source>
        <dbReference type="ARBA" id="ARBA00023124"/>
    </source>
</evidence>
<feature type="domain" description="SF3 helicase" evidence="14">
    <location>
        <begin position="538"/>
        <end position="693"/>
    </location>
</feature>
<evidence type="ECO:0000256" key="1">
    <source>
        <dbReference type="ARBA" id="ARBA00004147"/>
    </source>
</evidence>
<dbReference type="SUPFAM" id="SSF52540">
    <property type="entry name" value="P-loop containing nucleoside triphosphate hydrolases"/>
    <property type="match status" value="1"/>
</dbReference>
<dbReference type="PROSITE" id="PS51206">
    <property type="entry name" value="SF3_HELICASE_1"/>
    <property type="match status" value="1"/>
</dbReference>
<evidence type="ECO:0000259" key="14">
    <source>
        <dbReference type="PROSITE" id="PS51206"/>
    </source>
</evidence>
<dbReference type="InterPro" id="IPR014015">
    <property type="entry name" value="Helicase_SF3_DNA-vir"/>
</dbReference>
<dbReference type="GO" id="GO:0004519">
    <property type="term" value="F:endonuclease activity"/>
    <property type="evidence" value="ECO:0007669"/>
    <property type="project" value="UniProtKB-KW"/>
</dbReference>
<proteinExistence type="predicted"/>
<keyword evidence="9" id="KW-0067">ATP-binding</keyword>
<dbReference type="PROSITE" id="PS52022">
    <property type="entry name" value="PV_NS1_NUC"/>
    <property type="match status" value="1"/>
</dbReference>
<keyword evidence="6 12" id="KW-0547">Nucleotide-binding</keyword>
<evidence type="ECO:0000256" key="7">
    <source>
        <dbReference type="ARBA" id="ARBA00022759"/>
    </source>
</evidence>
<dbReference type="InterPro" id="IPR049901">
    <property type="entry name" value="PV_NS1-NUC"/>
</dbReference>
<accession>A0A0B5YUB2</accession>
<dbReference type="InterPro" id="IPR001257">
    <property type="entry name" value="Parvovirus_NS1_helicase"/>
</dbReference>
<dbReference type="EMBL" id="KM975734">
    <property type="protein sequence ID" value="AJI02597.1"/>
    <property type="molecule type" value="Genomic_DNA"/>
</dbReference>
<reference evidence="16" key="1">
    <citation type="submission" date="2014-10" db="EMBL/GenBank/DDBJ databases">
        <title>Viral Metagenomic Analysis of Mosquitoes Collected in Hubei Province.</title>
        <authorList>
            <person name="Yuan Z."/>
            <person name="Shi C."/>
        </authorList>
    </citation>
    <scope>NUCLEOTIDE SEQUENCE</scope>
    <source>
        <strain evidence="16">HB-3</strain>
    </source>
</reference>
<evidence type="ECO:0000256" key="13">
    <source>
        <dbReference type="SAM" id="MobiDB-lite"/>
    </source>
</evidence>
<evidence type="ECO:0000256" key="6">
    <source>
        <dbReference type="ARBA" id="ARBA00022741"/>
    </source>
</evidence>
<evidence type="ECO:0000256" key="8">
    <source>
        <dbReference type="ARBA" id="ARBA00022801"/>
    </source>
</evidence>
<evidence type="ECO:0000259" key="15">
    <source>
        <dbReference type="PROSITE" id="PS52022"/>
    </source>
</evidence>